<dbReference type="PROSITE" id="PS50118">
    <property type="entry name" value="HMG_BOX_2"/>
    <property type="match status" value="1"/>
</dbReference>
<name>A0A9N9TQZ5_PHYSR</name>
<dbReference type="SMART" id="SM00398">
    <property type="entry name" value="HMG"/>
    <property type="match status" value="1"/>
</dbReference>
<evidence type="ECO:0000313" key="6">
    <source>
        <dbReference type="EMBL" id="CAG9862932.1"/>
    </source>
</evidence>
<keyword evidence="2 4" id="KW-0238">DNA-binding</keyword>
<evidence type="ECO:0000256" key="2">
    <source>
        <dbReference type="ARBA" id="ARBA00023125"/>
    </source>
</evidence>
<sequence>MPQSEHVKRPMNAFMVWSRMRRKRISQDNPRLHNSEISKLLGVEWKLLSETEKRPFIDEAKRLRVQHLLDHPDYKYKPKRKPKEIVKSFSRNFAEQNVLNRNIYGQNENFTICYNSPAESKLNLSHQPYSLNMSLPTPERLTLTYTDPVKSEQRLLQDEYSSQLDVNKHHQFDFTTALPPLPPYTSLQGSLHHNSLIRASLYAYHDLASGSNLPLYFPHI</sequence>
<evidence type="ECO:0000256" key="3">
    <source>
        <dbReference type="ARBA" id="ARBA00023242"/>
    </source>
</evidence>
<gene>
    <name evidence="6" type="ORF">PHYEVI_LOCUS9236</name>
</gene>
<organism evidence="6 7">
    <name type="scientific">Phyllotreta striolata</name>
    <name type="common">Striped flea beetle</name>
    <name type="synonym">Crioceris striolata</name>
    <dbReference type="NCBI Taxonomy" id="444603"/>
    <lineage>
        <taxon>Eukaryota</taxon>
        <taxon>Metazoa</taxon>
        <taxon>Ecdysozoa</taxon>
        <taxon>Arthropoda</taxon>
        <taxon>Hexapoda</taxon>
        <taxon>Insecta</taxon>
        <taxon>Pterygota</taxon>
        <taxon>Neoptera</taxon>
        <taxon>Endopterygota</taxon>
        <taxon>Coleoptera</taxon>
        <taxon>Polyphaga</taxon>
        <taxon>Cucujiformia</taxon>
        <taxon>Chrysomeloidea</taxon>
        <taxon>Chrysomelidae</taxon>
        <taxon>Galerucinae</taxon>
        <taxon>Alticini</taxon>
        <taxon>Phyllotreta</taxon>
    </lineage>
</organism>
<dbReference type="GO" id="GO:0000122">
    <property type="term" value="P:negative regulation of transcription by RNA polymerase II"/>
    <property type="evidence" value="ECO:0007669"/>
    <property type="project" value="TreeGrafter"/>
</dbReference>
<dbReference type="Pfam" id="PF00505">
    <property type="entry name" value="HMG_box"/>
    <property type="match status" value="1"/>
</dbReference>
<dbReference type="GO" id="GO:0000978">
    <property type="term" value="F:RNA polymerase II cis-regulatory region sequence-specific DNA binding"/>
    <property type="evidence" value="ECO:0007669"/>
    <property type="project" value="TreeGrafter"/>
</dbReference>
<feature type="DNA-binding region" description="HMG box" evidence="4">
    <location>
        <begin position="7"/>
        <end position="75"/>
    </location>
</feature>
<dbReference type="OrthoDB" id="6247875at2759"/>
<evidence type="ECO:0000313" key="7">
    <source>
        <dbReference type="Proteomes" id="UP001153712"/>
    </source>
</evidence>
<dbReference type="GO" id="GO:0005634">
    <property type="term" value="C:nucleus"/>
    <property type="evidence" value="ECO:0007669"/>
    <property type="project" value="UniProtKB-SubCell"/>
</dbReference>
<proteinExistence type="predicted"/>
<dbReference type="GO" id="GO:0030182">
    <property type="term" value="P:neuron differentiation"/>
    <property type="evidence" value="ECO:0007669"/>
    <property type="project" value="TreeGrafter"/>
</dbReference>
<dbReference type="PANTHER" id="PTHR10270">
    <property type="entry name" value="SOX TRANSCRIPTION FACTOR"/>
    <property type="match status" value="1"/>
</dbReference>
<evidence type="ECO:0000256" key="4">
    <source>
        <dbReference type="PROSITE-ProRule" id="PRU00267"/>
    </source>
</evidence>
<keyword evidence="3 4" id="KW-0539">Nucleus</keyword>
<dbReference type="InterPro" id="IPR050140">
    <property type="entry name" value="SRY-related_HMG-box_TF-like"/>
</dbReference>
<dbReference type="InterPro" id="IPR009071">
    <property type="entry name" value="HMG_box_dom"/>
</dbReference>
<dbReference type="Gene3D" id="1.10.30.10">
    <property type="entry name" value="High mobility group box domain"/>
    <property type="match status" value="1"/>
</dbReference>
<accession>A0A9N9TQZ5</accession>
<reference evidence="6" key="1">
    <citation type="submission" date="2022-01" db="EMBL/GenBank/DDBJ databases">
        <authorList>
            <person name="King R."/>
        </authorList>
    </citation>
    <scope>NUCLEOTIDE SEQUENCE</scope>
</reference>
<evidence type="ECO:0000259" key="5">
    <source>
        <dbReference type="PROSITE" id="PS50118"/>
    </source>
</evidence>
<protein>
    <recommendedName>
        <fullName evidence="5">HMG box domain-containing protein</fullName>
    </recommendedName>
</protein>
<dbReference type="Proteomes" id="UP001153712">
    <property type="component" value="Chromosome 6"/>
</dbReference>
<keyword evidence="7" id="KW-1185">Reference proteome</keyword>
<evidence type="ECO:0000256" key="1">
    <source>
        <dbReference type="ARBA" id="ARBA00004123"/>
    </source>
</evidence>
<dbReference type="EMBL" id="OU900099">
    <property type="protein sequence ID" value="CAG9862932.1"/>
    <property type="molecule type" value="Genomic_DNA"/>
</dbReference>
<dbReference type="AlphaFoldDB" id="A0A9N9TQZ5"/>
<dbReference type="GO" id="GO:0007420">
    <property type="term" value="P:brain development"/>
    <property type="evidence" value="ECO:0007669"/>
    <property type="project" value="TreeGrafter"/>
</dbReference>
<comment type="subcellular location">
    <subcellularLocation>
        <location evidence="1">Nucleus</location>
    </subcellularLocation>
</comment>
<dbReference type="FunFam" id="1.10.30.10:FF:000002">
    <property type="entry name" value="transcription factor Sox-2"/>
    <property type="match status" value="1"/>
</dbReference>
<dbReference type="PANTHER" id="PTHR10270:SF323">
    <property type="entry name" value="TRANSCRIPTION FACTOR SOX-14-RELATED"/>
    <property type="match status" value="1"/>
</dbReference>
<dbReference type="SUPFAM" id="SSF47095">
    <property type="entry name" value="HMG-box"/>
    <property type="match status" value="1"/>
</dbReference>
<feature type="domain" description="HMG box" evidence="5">
    <location>
        <begin position="7"/>
        <end position="75"/>
    </location>
</feature>
<dbReference type="InterPro" id="IPR036910">
    <property type="entry name" value="HMG_box_dom_sf"/>
</dbReference>
<dbReference type="GO" id="GO:0001228">
    <property type="term" value="F:DNA-binding transcription activator activity, RNA polymerase II-specific"/>
    <property type="evidence" value="ECO:0007669"/>
    <property type="project" value="TreeGrafter"/>
</dbReference>
<dbReference type="CDD" id="cd22028">
    <property type="entry name" value="HMG-box_SoxA_SoxB_SoxG"/>
    <property type="match status" value="1"/>
</dbReference>